<dbReference type="GO" id="GO:0051205">
    <property type="term" value="P:protein insertion into membrane"/>
    <property type="evidence" value="ECO:0007669"/>
    <property type="project" value="UniProtKB-UniRule"/>
</dbReference>
<dbReference type="KEGG" id="ttu:TERTU_1052"/>
<comment type="subunit">
    <text evidence="6">Part of the Bam complex.</text>
</comment>
<dbReference type="HOGENOM" id="CLU_065982_0_0_6"/>
<dbReference type="AlphaFoldDB" id="C5BQY5"/>
<feature type="domain" description="Outer membrane lipoprotein BamD-like" evidence="7">
    <location>
        <begin position="31"/>
        <end position="234"/>
    </location>
</feature>
<evidence type="ECO:0000259" key="7">
    <source>
        <dbReference type="Pfam" id="PF13525"/>
    </source>
</evidence>
<organism evidence="8 9">
    <name type="scientific">Teredinibacter turnerae (strain ATCC 39867 / T7901)</name>
    <dbReference type="NCBI Taxonomy" id="377629"/>
    <lineage>
        <taxon>Bacteria</taxon>
        <taxon>Pseudomonadati</taxon>
        <taxon>Pseudomonadota</taxon>
        <taxon>Gammaproteobacteria</taxon>
        <taxon>Cellvibrionales</taxon>
        <taxon>Cellvibrionaceae</taxon>
        <taxon>Teredinibacter</taxon>
    </lineage>
</organism>
<keyword evidence="1 6" id="KW-0732">Signal</keyword>
<dbReference type="RefSeq" id="WP_015819921.1">
    <property type="nucleotide sequence ID" value="NC_012997.1"/>
</dbReference>
<gene>
    <name evidence="8" type="primary">yfiO</name>
    <name evidence="6" type="synonym">bamD</name>
    <name evidence="8" type="ordered locus">TERTU_1052</name>
</gene>
<evidence type="ECO:0000256" key="3">
    <source>
        <dbReference type="ARBA" id="ARBA00023139"/>
    </source>
</evidence>
<dbReference type="EMBL" id="CP001614">
    <property type="protein sequence ID" value="ACR13806.1"/>
    <property type="molecule type" value="Genomic_DNA"/>
</dbReference>
<dbReference type="GO" id="GO:1990063">
    <property type="term" value="C:Bam protein complex"/>
    <property type="evidence" value="ECO:0007669"/>
    <property type="project" value="TreeGrafter"/>
</dbReference>
<keyword evidence="2 6" id="KW-0472">Membrane</keyword>
<dbReference type="InterPro" id="IPR039565">
    <property type="entry name" value="BamD-like"/>
</dbReference>
<name>C5BQY5_TERTT</name>
<dbReference type="PANTHER" id="PTHR37423:SF1">
    <property type="entry name" value="OUTER MEMBRANE PROTEIN ASSEMBLY FACTOR BAMD"/>
    <property type="match status" value="1"/>
</dbReference>
<dbReference type="Proteomes" id="UP000009080">
    <property type="component" value="Chromosome"/>
</dbReference>
<comment type="similarity">
    <text evidence="6">Belongs to the BamD family.</text>
</comment>
<dbReference type="Gene3D" id="1.25.40.10">
    <property type="entry name" value="Tetratricopeptide repeat domain"/>
    <property type="match status" value="1"/>
</dbReference>
<keyword evidence="3 6" id="KW-0564">Palmitate</keyword>
<dbReference type="InterPro" id="IPR011990">
    <property type="entry name" value="TPR-like_helical_dom_sf"/>
</dbReference>
<comment type="function">
    <text evidence="6">Part of the outer membrane protein assembly complex, which is involved in assembly and insertion of beta-barrel proteins into the outer membrane.</text>
</comment>
<comment type="subcellular location">
    <subcellularLocation>
        <location evidence="6">Cell outer membrane</location>
        <topology evidence="6">Lipid-anchor</topology>
    </subcellularLocation>
</comment>
<proteinExistence type="inferred from homology"/>
<dbReference type="eggNOG" id="COG4105">
    <property type="taxonomic scope" value="Bacteria"/>
</dbReference>
<dbReference type="CDD" id="cd15830">
    <property type="entry name" value="BamD"/>
    <property type="match status" value="1"/>
</dbReference>
<dbReference type="HAMAP" id="MF_00922">
    <property type="entry name" value="OM_assembly_BamD"/>
    <property type="match status" value="1"/>
</dbReference>
<dbReference type="SUPFAM" id="SSF48452">
    <property type="entry name" value="TPR-like"/>
    <property type="match status" value="1"/>
</dbReference>
<keyword evidence="5 6" id="KW-0449">Lipoprotein</keyword>
<dbReference type="PANTHER" id="PTHR37423">
    <property type="entry name" value="SOLUBLE LYTIC MUREIN TRANSGLYCOSYLASE-RELATED"/>
    <property type="match status" value="1"/>
</dbReference>
<dbReference type="GO" id="GO:0043165">
    <property type="term" value="P:Gram-negative-bacterium-type cell outer membrane assembly"/>
    <property type="evidence" value="ECO:0007669"/>
    <property type="project" value="UniProtKB-UniRule"/>
</dbReference>
<keyword evidence="9" id="KW-1185">Reference proteome</keyword>
<sequence length="301" mass="34577">MIKHPAVIALVTAALLTVGCSSNDDKLAQSSEQVTYNLAQKYLRSSNWSAAIEALEVMEENFPFGSYAEQAQLELIYAYFRGNEYDAAIASADRFVRLHPQHRNVDYAFYMRGIAAFHNDTAFYSMLPTDITQRDAGTAKDSFDYFAQLIDRYPDSPYALDAQKRMIYLRNMLARYEIHVANYYFKRSAYLAAANRGRYVVENFEGTPAVPDGLAVMAQAYQMLGMDDYSKSAEKVLVKNFPNHPALKDGKFDYRFDRDDNRTWVDYVTLGLFKRRPTINFDTREIYNPFYNEDLDPQPPG</sequence>
<evidence type="ECO:0000256" key="2">
    <source>
        <dbReference type="ARBA" id="ARBA00023136"/>
    </source>
</evidence>
<keyword evidence="4 6" id="KW-0998">Cell outer membrane</keyword>
<dbReference type="STRING" id="377629.TERTU_1052"/>
<protein>
    <recommendedName>
        <fullName evidence="6">Outer membrane protein assembly factor BamD</fullName>
    </recommendedName>
</protein>
<evidence type="ECO:0000313" key="8">
    <source>
        <dbReference type="EMBL" id="ACR13806.1"/>
    </source>
</evidence>
<reference evidence="8 9" key="1">
    <citation type="journal article" date="2009" name="PLoS ONE">
        <title>The complete genome of Teredinibacter turnerae T7901: an intracellular endosymbiont of marine wood-boring bivalves (shipworms).</title>
        <authorList>
            <person name="Yang J.C."/>
            <person name="Madupu R."/>
            <person name="Durkin A.S."/>
            <person name="Ekborg N.A."/>
            <person name="Pedamallu C.S."/>
            <person name="Hostetler J.B."/>
            <person name="Radune D."/>
            <person name="Toms B.S."/>
            <person name="Henrissat B."/>
            <person name="Coutinho P.M."/>
            <person name="Schwarz S."/>
            <person name="Field L."/>
            <person name="Trindade-Silva A.E."/>
            <person name="Soares C.A.G."/>
            <person name="Elshahawi S."/>
            <person name="Hanora A."/>
            <person name="Schmidt E.W."/>
            <person name="Haygood M.G."/>
            <person name="Posfai J."/>
            <person name="Benner J."/>
            <person name="Madinger C."/>
            <person name="Nove J."/>
            <person name="Anton B."/>
            <person name="Chaudhary K."/>
            <person name="Foster J."/>
            <person name="Holman A."/>
            <person name="Kumar S."/>
            <person name="Lessard P.A."/>
            <person name="Luyten Y.A."/>
            <person name="Slatko B."/>
            <person name="Wood N."/>
            <person name="Wu B."/>
            <person name="Teplitski M."/>
            <person name="Mougous J.D."/>
            <person name="Ward N."/>
            <person name="Eisen J.A."/>
            <person name="Badger J.H."/>
            <person name="Distel D.L."/>
        </authorList>
    </citation>
    <scope>NUCLEOTIDE SEQUENCE [LARGE SCALE GENOMIC DNA]</scope>
    <source>
        <strain evidence="9">ATCC 39867 / T7901</strain>
    </source>
</reference>
<accession>C5BQY5</accession>
<evidence type="ECO:0000256" key="4">
    <source>
        <dbReference type="ARBA" id="ARBA00023237"/>
    </source>
</evidence>
<evidence type="ECO:0000256" key="1">
    <source>
        <dbReference type="ARBA" id="ARBA00022729"/>
    </source>
</evidence>
<dbReference type="Pfam" id="PF13525">
    <property type="entry name" value="YfiO"/>
    <property type="match status" value="1"/>
</dbReference>
<dbReference type="InterPro" id="IPR017689">
    <property type="entry name" value="BamD"/>
</dbReference>
<evidence type="ECO:0000256" key="5">
    <source>
        <dbReference type="ARBA" id="ARBA00023288"/>
    </source>
</evidence>
<dbReference type="PROSITE" id="PS51257">
    <property type="entry name" value="PROKAR_LIPOPROTEIN"/>
    <property type="match status" value="1"/>
</dbReference>
<dbReference type="NCBIfam" id="TIGR03302">
    <property type="entry name" value="OM_YfiO"/>
    <property type="match status" value="1"/>
</dbReference>
<evidence type="ECO:0000313" key="9">
    <source>
        <dbReference type="Proteomes" id="UP000009080"/>
    </source>
</evidence>
<dbReference type="OrthoDB" id="9779191at2"/>
<evidence type="ECO:0000256" key="6">
    <source>
        <dbReference type="HAMAP-Rule" id="MF_00922"/>
    </source>
</evidence>